<reference evidence="1 2" key="1">
    <citation type="journal article" date="2014" name="BMC Genomics">
        <title>Unusual genome complexity in Lactobacillus salivarius JCM1046.</title>
        <authorList>
            <person name="Raftis E.J."/>
            <person name="Forde B.M."/>
            <person name="Claesson M.J."/>
            <person name="O'Toole P.W."/>
        </authorList>
    </citation>
    <scope>NUCLEOTIDE SEQUENCE [LARGE SCALE GENOMIC DNA]</scope>
    <source>
        <strain evidence="1 2">JCM1046</strain>
    </source>
</reference>
<dbReference type="RefSeq" id="WP_044004963.1">
    <property type="nucleotide sequence ID" value="NZ_CANCWC010000012.1"/>
</dbReference>
<dbReference type="KEGG" id="lsj:LSJ_1022"/>
<evidence type="ECO:0000313" key="2">
    <source>
        <dbReference type="Proteomes" id="UP000029488"/>
    </source>
</evidence>
<sequence>MFFTNFFSKTPTITTDKLAELLAKKTPITVLDVRTPPEFHTAHLPNVRNYPLVQIDSYSNSKKNRIYLISQSGKRSEEATKILRNKGYKAINVKGGLDSWTGKLEHDK</sequence>
<dbReference type="EMBL" id="CP007646">
    <property type="protein sequence ID" value="AIR10696.1"/>
    <property type="molecule type" value="Genomic_DNA"/>
</dbReference>
<gene>
    <name evidence="1" type="ORF">LSJ_1022</name>
</gene>
<organism evidence="1 2">
    <name type="scientific">Ligilactobacillus salivarius</name>
    <dbReference type="NCBI Taxonomy" id="1624"/>
    <lineage>
        <taxon>Bacteria</taxon>
        <taxon>Bacillati</taxon>
        <taxon>Bacillota</taxon>
        <taxon>Bacilli</taxon>
        <taxon>Lactobacillales</taxon>
        <taxon>Lactobacillaceae</taxon>
        <taxon>Ligilactobacillus</taxon>
    </lineage>
</organism>
<dbReference type="CDD" id="cd00158">
    <property type="entry name" value="RHOD"/>
    <property type="match status" value="1"/>
</dbReference>
<keyword evidence="1" id="KW-0808">Transferase</keyword>
<accession>A0A089QI88</accession>
<protein>
    <submittedName>
        <fullName evidence="1">Rhodanese-related sulfurtransferases</fullName>
    </submittedName>
</protein>
<dbReference type="Proteomes" id="UP000029488">
    <property type="component" value="Chromosome"/>
</dbReference>
<dbReference type="SUPFAM" id="SSF52821">
    <property type="entry name" value="Rhodanese/Cell cycle control phosphatase"/>
    <property type="match status" value="1"/>
</dbReference>
<name>A0A089QI88_9LACO</name>
<dbReference type="Gene3D" id="3.40.250.10">
    <property type="entry name" value="Rhodanese-like domain"/>
    <property type="match status" value="1"/>
</dbReference>
<dbReference type="AlphaFoldDB" id="A0A089QI88"/>
<dbReference type="InterPro" id="IPR036873">
    <property type="entry name" value="Rhodanese-like_dom_sf"/>
</dbReference>
<dbReference type="PANTHER" id="PTHR43031">
    <property type="entry name" value="FAD-DEPENDENT OXIDOREDUCTASE"/>
    <property type="match status" value="1"/>
</dbReference>
<dbReference type="InterPro" id="IPR050229">
    <property type="entry name" value="GlpE_sulfurtransferase"/>
</dbReference>
<dbReference type="PANTHER" id="PTHR43031:SF16">
    <property type="entry name" value="OXIDOREDUCTASE"/>
    <property type="match status" value="1"/>
</dbReference>
<dbReference type="InterPro" id="IPR001763">
    <property type="entry name" value="Rhodanese-like_dom"/>
</dbReference>
<evidence type="ECO:0000313" key="1">
    <source>
        <dbReference type="EMBL" id="AIR10696.1"/>
    </source>
</evidence>
<dbReference type="Pfam" id="PF00581">
    <property type="entry name" value="Rhodanese"/>
    <property type="match status" value="1"/>
</dbReference>
<dbReference type="SMART" id="SM00450">
    <property type="entry name" value="RHOD"/>
    <property type="match status" value="1"/>
</dbReference>
<proteinExistence type="predicted"/>
<dbReference type="GO" id="GO:0016740">
    <property type="term" value="F:transferase activity"/>
    <property type="evidence" value="ECO:0007669"/>
    <property type="project" value="UniProtKB-KW"/>
</dbReference>
<dbReference type="PROSITE" id="PS50206">
    <property type="entry name" value="RHODANESE_3"/>
    <property type="match status" value="1"/>
</dbReference>